<sequence>MSVFCDFQQVWLQRFPESPLPGAWEEDVRANLAKHKQKVSLLKEELEKEEFYVEYLERLLNDVELHKKKLAKEKPDENCEEIGDVTTDTISKNESMVTPPTTPLNNDETEVFSANMCVNEISNQMTTSYAEKPIEPTTPEADSGTFVTVIEVNGLKQQSTASPVKLPPKLPARPESLKNLSKEKNRSRNSDSISSSSELIDEPFYDMVAPEEEECVIQSNHSSTENVFSSSSTLPLGSKRESTQTIQEPQSPGTSNYVNIEYFIQSTKKNGNDHSSSDEEHEEVAELKKNNADNVSYASSSSLESMTPSTRRKFLNENDIKEAERLSMYKSIIQNIIDSESNYVEWLNVLIRYLKAIKATVSTSQPIATQPELDTIFYKIPDLFELHKNFLEMLRKHSQRWDTKIGPVFKNMASNLTIYGAFLSNYGRALDTVSKCSEANSQFSEISKNITCKHLSEQPISLEDLLHKPVARMQKNGLVLHDLIKCIPKNHPDYNSVKEALVTTQQFLDQFNMIQTKMMFKTSDRAQRRLVKNSFIVEYSENTRKLRHLFLFNDVIACAKYKSASGQKYTFELKWFIPVENIFIIEETTANSHETAPSQIVALKSQASNVRDQLRHEEKHAEEKKIRIRGTDKYRKRLLELESQLVLVSPNLVFRIRHRQNNKPYTFFLSSDFERNQWIEAILTLQRAGQPPPSAKTFTMLELQTWITACRTFLKTNMGSYLLRNSQDEKLLVGDLHLHIYEMKNVEFPCDLYVCAEVDFYGHFFQKAKTKIVCDSTAPVWNEHFIIDLEGCENLRILVYRDGDMPTLYGKLTHKLSRKWLNEKEIHEMNLMVNGSQLRVGLKFVPCEMSLRRVPSGKVGSLFGEKIQNVARRQKRNIPFIITACIREVERRGMAEIGIYRVSGSATEISKLKKSFETNNYEAEQNLKEVDIHSVTGILKLYLRELPEALFTDHLYPELLESFNQSNGNLKRRTELLKECFEKLPPQNHATIKYILDHLIKVYQHEGDNKMSLHNLATVFGPTLLRPAIKADSKLKGAVDVMAAGTVDVMAQAGILYCYLQDINRQSMICS</sequence>
<organism evidence="11 12">
    <name type="scientific">Brassicogethes aeneus</name>
    <name type="common">Rape pollen beetle</name>
    <name type="synonym">Meligethes aeneus</name>
    <dbReference type="NCBI Taxonomy" id="1431903"/>
    <lineage>
        <taxon>Eukaryota</taxon>
        <taxon>Metazoa</taxon>
        <taxon>Ecdysozoa</taxon>
        <taxon>Arthropoda</taxon>
        <taxon>Hexapoda</taxon>
        <taxon>Insecta</taxon>
        <taxon>Pterygota</taxon>
        <taxon>Neoptera</taxon>
        <taxon>Endopterygota</taxon>
        <taxon>Coleoptera</taxon>
        <taxon>Polyphaga</taxon>
        <taxon>Cucujiformia</taxon>
        <taxon>Nitidulidae</taxon>
        <taxon>Meligethinae</taxon>
        <taxon>Brassicogethes</taxon>
    </lineage>
</organism>
<evidence type="ECO:0000259" key="9">
    <source>
        <dbReference type="PROSITE" id="PS50010"/>
    </source>
</evidence>
<comment type="subcellular location">
    <subcellularLocation>
        <location evidence="1">Cell projection</location>
        <location evidence="1">Axon</location>
    </subcellularLocation>
    <subcellularLocation>
        <location evidence="2">Cell projection</location>
        <location evidence="2">Dendritic spine</location>
    </subcellularLocation>
</comment>
<feature type="compositionally biased region" description="Basic and acidic residues" evidence="6">
    <location>
        <begin position="180"/>
        <end position="189"/>
    </location>
</feature>
<protein>
    <recommendedName>
        <fullName evidence="13">Active breakpoint cluster region-related protein</fullName>
    </recommendedName>
</protein>
<dbReference type="GO" id="GO:0030424">
    <property type="term" value="C:axon"/>
    <property type="evidence" value="ECO:0007669"/>
    <property type="project" value="UniProtKB-SubCell"/>
</dbReference>
<feature type="region of interest" description="Disordered" evidence="6">
    <location>
        <begin position="157"/>
        <end position="198"/>
    </location>
</feature>
<dbReference type="Gene3D" id="1.20.900.10">
    <property type="entry name" value="Dbl homology (DH) domain"/>
    <property type="match status" value="1"/>
</dbReference>
<keyword evidence="3" id="KW-0343">GTPase activation</keyword>
<dbReference type="Gene3D" id="2.30.29.30">
    <property type="entry name" value="Pleckstrin-homology domain (PH domain)/Phosphotyrosine-binding domain (PTB)"/>
    <property type="match status" value="1"/>
</dbReference>
<dbReference type="SUPFAM" id="SSF48065">
    <property type="entry name" value="DBL homology domain (DH-domain)"/>
    <property type="match status" value="1"/>
</dbReference>
<feature type="coiled-coil region" evidence="5">
    <location>
        <begin position="25"/>
        <end position="73"/>
    </location>
</feature>
<dbReference type="PROSITE" id="PS50010">
    <property type="entry name" value="DH_2"/>
    <property type="match status" value="1"/>
</dbReference>
<evidence type="ECO:0000259" key="7">
    <source>
        <dbReference type="PROSITE" id="PS50003"/>
    </source>
</evidence>
<dbReference type="SUPFAM" id="SSF48350">
    <property type="entry name" value="GTPase activation domain, GAP"/>
    <property type="match status" value="1"/>
</dbReference>
<feature type="domain" description="DH" evidence="9">
    <location>
        <begin position="328"/>
        <end position="514"/>
    </location>
</feature>
<dbReference type="EMBL" id="OV121132">
    <property type="protein sequence ID" value="CAH0546403.1"/>
    <property type="molecule type" value="Genomic_DNA"/>
</dbReference>
<dbReference type="AlphaFoldDB" id="A0A9P0AM75"/>
<dbReference type="Gene3D" id="4.10.280.30">
    <property type="entry name" value="Bcr-Abl oncoprotein oligomerisation domain"/>
    <property type="match status" value="1"/>
</dbReference>
<evidence type="ECO:0000259" key="10">
    <source>
        <dbReference type="PROSITE" id="PS50238"/>
    </source>
</evidence>
<dbReference type="InterPro" id="IPR036481">
    <property type="entry name" value="Bcr-Abl_oncoprot_oligo_sf"/>
</dbReference>
<dbReference type="Pfam" id="PF00621">
    <property type="entry name" value="RhoGEF"/>
    <property type="match status" value="1"/>
</dbReference>
<evidence type="ECO:0000256" key="1">
    <source>
        <dbReference type="ARBA" id="ARBA00004489"/>
    </source>
</evidence>
<evidence type="ECO:0000256" key="3">
    <source>
        <dbReference type="ARBA" id="ARBA00022468"/>
    </source>
</evidence>
<dbReference type="InterPro" id="IPR037769">
    <property type="entry name" value="Abr/Bcr"/>
</dbReference>
<dbReference type="GO" id="GO:0043197">
    <property type="term" value="C:dendritic spine"/>
    <property type="evidence" value="ECO:0007669"/>
    <property type="project" value="UniProtKB-SubCell"/>
</dbReference>
<evidence type="ECO:0000259" key="8">
    <source>
        <dbReference type="PROSITE" id="PS50004"/>
    </source>
</evidence>
<dbReference type="PANTHER" id="PTHR23182">
    <property type="entry name" value="BREAKPOINT CLUSTER REGION PROTEIN BCR"/>
    <property type="match status" value="1"/>
</dbReference>
<reference evidence="11" key="1">
    <citation type="submission" date="2021-12" db="EMBL/GenBank/DDBJ databases">
        <authorList>
            <person name="King R."/>
        </authorList>
    </citation>
    <scope>NUCLEOTIDE SEQUENCE</scope>
</reference>
<evidence type="ECO:0000256" key="6">
    <source>
        <dbReference type="SAM" id="MobiDB-lite"/>
    </source>
</evidence>
<dbReference type="Pfam" id="PF00620">
    <property type="entry name" value="RhoGAP"/>
    <property type="match status" value="1"/>
</dbReference>
<feature type="domain" description="PH" evidence="7">
    <location>
        <begin position="529"/>
        <end position="687"/>
    </location>
</feature>
<dbReference type="SMART" id="SM00233">
    <property type="entry name" value="PH"/>
    <property type="match status" value="1"/>
</dbReference>
<accession>A0A9P0AM75</accession>
<dbReference type="PANTHER" id="PTHR23182:SF1">
    <property type="entry name" value="RHO GTPASE ACTIVATING PROTEIN AT 1A, ISOFORM E"/>
    <property type="match status" value="1"/>
</dbReference>
<dbReference type="InterPro" id="IPR011993">
    <property type="entry name" value="PH-like_dom_sf"/>
</dbReference>
<dbReference type="CDD" id="cd00160">
    <property type="entry name" value="RhoGEF"/>
    <property type="match status" value="1"/>
</dbReference>
<dbReference type="PROSITE" id="PS50004">
    <property type="entry name" value="C2"/>
    <property type="match status" value="1"/>
</dbReference>
<dbReference type="SMART" id="SM00324">
    <property type="entry name" value="RhoGAP"/>
    <property type="match status" value="1"/>
</dbReference>
<evidence type="ECO:0000256" key="5">
    <source>
        <dbReference type="SAM" id="Coils"/>
    </source>
</evidence>
<dbReference type="PROSITE" id="PS50238">
    <property type="entry name" value="RHOGAP"/>
    <property type="match status" value="1"/>
</dbReference>
<feature type="compositionally biased region" description="Low complexity" evidence="6">
    <location>
        <begin position="219"/>
        <end position="233"/>
    </location>
</feature>
<dbReference type="SMART" id="SM00325">
    <property type="entry name" value="RhoGEF"/>
    <property type="match status" value="1"/>
</dbReference>
<dbReference type="Proteomes" id="UP001154078">
    <property type="component" value="Chromosome 1"/>
</dbReference>
<dbReference type="InterPro" id="IPR001849">
    <property type="entry name" value="PH_domain"/>
</dbReference>
<name>A0A9P0AM75_BRAAE</name>
<proteinExistence type="predicted"/>
<evidence type="ECO:0000256" key="4">
    <source>
        <dbReference type="ARBA" id="ARBA00022658"/>
    </source>
</evidence>
<dbReference type="Pfam" id="PF19057">
    <property type="entry name" value="PH_19"/>
    <property type="match status" value="1"/>
</dbReference>
<keyword evidence="12" id="KW-1185">Reference proteome</keyword>
<evidence type="ECO:0000313" key="12">
    <source>
        <dbReference type="Proteomes" id="UP001154078"/>
    </source>
</evidence>
<dbReference type="GO" id="GO:0007165">
    <property type="term" value="P:signal transduction"/>
    <property type="evidence" value="ECO:0007669"/>
    <property type="project" value="InterPro"/>
</dbReference>
<keyword evidence="5" id="KW-0175">Coiled coil</keyword>
<evidence type="ECO:0000313" key="11">
    <source>
        <dbReference type="EMBL" id="CAH0546403.1"/>
    </source>
</evidence>
<dbReference type="OrthoDB" id="2155291at2759"/>
<dbReference type="SMART" id="SM00239">
    <property type="entry name" value="C2"/>
    <property type="match status" value="1"/>
</dbReference>
<keyword evidence="4" id="KW-0344">Guanine-nucleotide releasing factor</keyword>
<dbReference type="GO" id="GO:0005085">
    <property type="term" value="F:guanyl-nucleotide exchange factor activity"/>
    <property type="evidence" value="ECO:0007669"/>
    <property type="project" value="UniProtKB-KW"/>
</dbReference>
<evidence type="ECO:0000256" key="2">
    <source>
        <dbReference type="ARBA" id="ARBA00004552"/>
    </source>
</evidence>
<dbReference type="InterPro" id="IPR000198">
    <property type="entry name" value="RhoGAP_dom"/>
</dbReference>
<dbReference type="Pfam" id="PF00168">
    <property type="entry name" value="C2"/>
    <property type="match status" value="1"/>
</dbReference>
<dbReference type="InterPro" id="IPR035899">
    <property type="entry name" value="DBL_dom_sf"/>
</dbReference>
<gene>
    <name evidence="11" type="ORF">MELIAE_LOCUS579</name>
</gene>
<feature type="region of interest" description="Disordered" evidence="6">
    <location>
        <begin position="216"/>
        <end position="255"/>
    </location>
</feature>
<dbReference type="InterPro" id="IPR000219">
    <property type="entry name" value="DH_dom"/>
</dbReference>
<dbReference type="PROSITE" id="PS50003">
    <property type="entry name" value="PH_DOMAIN"/>
    <property type="match status" value="1"/>
</dbReference>
<dbReference type="InterPro" id="IPR035892">
    <property type="entry name" value="C2_domain_sf"/>
</dbReference>
<dbReference type="SUPFAM" id="SSF49562">
    <property type="entry name" value="C2 domain (Calcium/lipid-binding domain, CaLB)"/>
    <property type="match status" value="1"/>
</dbReference>
<dbReference type="InterPro" id="IPR008936">
    <property type="entry name" value="Rho_GTPase_activation_prot"/>
</dbReference>
<feature type="compositionally biased region" description="Polar residues" evidence="6">
    <location>
        <begin position="243"/>
        <end position="255"/>
    </location>
</feature>
<dbReference type="GO" id="GO:0016020">
    <property type="term" value="C:membrane"/>
    <property type="evidence" value="ECO:0007669"/>
    <property type="project" value="TreeGrafter"/>
</dbReference>
<feature type="domain" description="C2" evidence="8">
    <location>
        <begin position="717"/>
        <end position="830"/>
    </location>
</feature>
<dbReference type="Gene3D" id="1.10.555.10">
    <property type="entry name" value="Rho GTPase activation protein"/>
    <property type="match status" value="1"/>
</dbReference>
<dbReference type="GO" id="GO:0005096">
    <property type="term" value="F:GTPase activator activity"/>
    <property type="evidence" value="ECO:0007669"/>
    <property type="project" value="UniProtKB-KW"/>
</dbReference>
<dbReference type="SUPFAM" id="SSF50729">
    <property type="entry name" value="PH domain-like"/>
    <property type="match status" value="1"/>
</dbReference>
<dbReference type="InterPro" id="IPR000008">
    <property type="entry name" value="C2_dom"/>
</dbReference>
<dbReference type="Gene3D" id="2.60.40.150">
    <property type="entry name" value="C2 domain"/>
    <property type="match status" value="1"/>
</dbReference>
<feature type="domain" description="Rho-GAP" evidence="10">
    <location>
        <begin position="865"/>
        <end position="1050"/>
    </location>
</feature>
<evidence type="ECO:0008006" key="13">
    <source>
        <dbReference type="Google" id="ProtNLM"/>
    </source>
</evidence>